<dbReference type="Proteomes" id="UP000094969">
    <property type="component" value="Chromosome"/>
</dbReference>
<reference evidence="2 3" key="1">
    <citation type="journal article" date="2015" name="Antonie Van Leeuwenhoek">
        <title>Bosea vaviloviae sp. nov., a new species of slow-growing rhizobia isolated from nodules of the relict species Vavilovia formosa (Stev.) Fed.</title>
        <authorList>
            <person name="Safronova V.I."/>
            <person name="Kuznetsova I.G."/>
            <person name="Sazanova A.L."/>
            <person name="Kimeklis A.K."/>
            <person name="Belimov A.A."/>
            <person name="Andronov E.E."/>
            <person name="Pinaev A.G."/>
            <person name="Chizhevskaya E.P."/>
            <person name="Pukhaev A.R."/>
            <person name="Popov K.P."/>
            <person name="Willems A."/>
            <person name="Tikhonovich I.A."/>
        </authorList>
    </citation>
    <scope>NUCLEOTIDE SEQUENCE [LARGE SCALE GENOMIC DNA]</scope>
    <source>
        <strain evidence="2 3">Vaf18</strain>
    </source>
</reference>
<feature type="compositionally biased region" description="Basic and acidic residues" evidence="1">
    <location>
        <begin position="149"/>
        <end position="179"/>
    </location>
</feature>
<organism evidence="2 3">
    <name type="scientific">Bosea vaviloviae</name>
    <dbReference type="NCBI Taxonomy" id="1526658"/>
    <lineage>
        <taxon>Bacteria</taxon>
        <taxon>Pseudomonadati</taxon>
        <taxon>Pseudomonadota</taxon>
        <taxon>Alphaproteobacteria</taxon>
        <taxon>Hyphomicrobiales</taxon>
        <taxon>Boseaceae</taxon>
        <taxon>Bosea</taxon>
    </lineage>
</organism>
<evidence type="ECO:0000313" key="3">
    <source>
        <dbReference type="Proteomes" id="UP000094969"/>
    </source>
</evidence>
<sequence length="304" mass="35102">MGRDAQSGVEIVEDDDSPGAIVSFPFDAECVARFRLTFPRARWNERLRAWRLPGTTAVRRATRWLERNLPTAFAHADERGHDSFSFEPIVSRYLSDAEDLVVRTPYSRTVVEELRAVPWAWWNGEEKAWHVPFRSIDELRKRWPTIEAAAKRNEPEARRQRQEAAKSGPGHEETKARASERRRRRYPVLAGVLPPLDTVVMSHAGPLVILEVTGEIVPEQTAHQHYVWSTVQPGDLVWTTWRRPTHDELIRTWPARHPPAAGDLSRGWWQPTLEELRAARRAARSLERARETRKRRASSRDRAG</sequence>
<keyword evidence="3" id="KW-1185">Reference proteome</keyword>
<gene>
    <name evidence="2" type="ORF">BHK69_18740</name>
</gene>
<dbReference type="EMBL" id="CP017147">
    <property type="protein sequence ID" value="AOO82205.1"/>
    <property type="molecule type" value="Genomic_DNA"/>
</dbReference>
<evidence type="ECO:0000313" key="2">
    <source>
        <dbReference type="EMBL" id="AOO82205.1"/>
    </source>
</evidence>
<proteinExistence type="predicted"/>
<dbReference type="RefSeq" id="WP_069691415.1">
    <property type="nucleotide sequence ID" value="NZ_CP017147.1"/>
</dbReference>
<feature type="region of interest" description="Disordered" evidence="1">
    <location>
        <begin position="284"/>
        <end position="304"/>
    </location>
</feature>
<evidence type="ECO:0000256" key="1">
    <source>
        <dbReference type="SAM" id="MobiDB-lite"/>
    </source>
</evidence>
<dbReference type="STRING" id="1526658.BHK69_18740"/>
<accession>A0A1D7U4B1</accession>
<protein>
    <recommendedName>
        <fullName evidence="4">HARP domain-containing protein</fullName>
    </recommendedName>
</protein>
<name>A0A1D7U4B1_9HYPH</name>
<dbReference type="OrthoDB" id="8277395at2"/>
<evidence type="ECO:0008006" key="4">
    <source>
        <dbReference type="Google" id="ProtNLM"/>
    </source>
</evidence>
<dbReference type="KEGG" id="bvv:BHK69_18740"/>
<feature type="region of interest" description="Disordered" evidence="1">
    <location>
        <begin position="148"/>
        <end position="182"/>
    </location>
</feature>
<dbReference type="AlphaFoldDB" id="A0A1D7U4B1"/>